<name>A0A679HPE8_BACT4</name>
<feature type="transmembrane region" description="Helical" evidence="1">
    <location>
        <begin position="20"/>
        <end position="40"/>
    </location>
</feature>
<evidence type="ECO:0000313" key="4">
    <source>
        <dbReference type="EMBL" id="UYU72227.1"/>
    </source>
</evidence>
<feature type="transmembrane region" description="Helical" evidence="1">
    <location>
        <begin position="76"/>
        <end position="95"/>
    </location>
</feature>
<dbReference type="GO" id="GO:0000155">
    <property type="term" value="F:phosphorelay sensor kinase activity"/>
    <property type="evidence" value="ECO:0007669"/>
    <property type="project" value="InterPro"/>
</dbReference>
<keyword evidence="1" id="KW-1133">Transmembrane helix</keyword>
<dbReference type="AlphaFoldDB" id="A0A679HPE8"/>
<evidence type="ECO:0000313" key="3">
    <source>
        <dbReference type="EMBL" id="BCA50708.1"/>
    </source>
</evidence>
<dbReference type="EMBL" id="CP083681">
    <property type="protein sequence ID" value="UYU72227.1"/>
    <property type="molecule type" value="Genomic_DNA"/>
</dbReference>
<feature type="transmembrane region" description="Helical" evidence="1">
    <location>
        <begin position="52"/>
        <end position="71"/>
    </location>
</feature>
<dbReference type="PANTHER" id="PTHR34220:SF7">
    <property type="entry name" value="SENSOR HISTIDINE KINASE YPDA"/>
    <property type="match status" value="1"/>
</dbReference>
<dbReference type="Proteomes" id="UP000500882">
    <property type="component" value="Chromosome"/>
</dbReference>
<dbReference type="InterPro" id="IPR050640">
    <property type="entry name" value="Bact_2-comp_sensor_kinase"/>
</dbReference>
<dbReference type="Pfam" id="PF06580">
    <property type="entry name" value="His_kinase"/>
    <property type="match status" value="1"/>
</dbReference>
<feature type="domain" description="Signal transduction histidine kinase internal region" evidence="2">
    <location>
        <begin position="144"/>
        <end position="221"/>
    </location>
</feature>
<accession>A0A679HPE8</accession>
<dbReference type="EMBL" id="AP022660">
    <property type="protein sequence ID" value="BCA50708.1"/>
    <property type="molecule type" value="Genomic_DNA"/>
</dbReference>
<dbReference type="InterPro" id="IPR036890">
    <property type="entry name" value="HATPase_C_sf"/>
</dbReference>
<dbReference type="GO" id="GO:0016020">
    <property type="term" value="C:membrane"/>
    <property type="evidence" value="ECO:0007669"/>
    <property type="project" value="InterPro"/>
</dbReference>
<dbReference type="InterPro" id="IPR010559">
    <property type="entry name" value="Sig_transdc_His_kin_internal"/>
</dbReference>
<keyword evidence="1" id="KW-0472">Membrane</keyword>
<reference evidence="3 5" key="1">
    <citation type="submission" date="2020-02" db="EMBL/GenBank/DDBJ databases">
        <title>Whole-genome sequencing and comparative analysis of the genomes of Bacteroides thetaiotaomicron and Escherichia coli isolated from a healthy resident in Vietnam.</title>
        <authorList>
            <person name="Mohsin M."/>
            <person name="Tanaka K."/>
            <person name="Kawahara R."/>
            <person name="Kondo S."/>
            <person name="Noguchi H."/>
            <person name="Motooka D."/>
            <person name="Nakamura S."/>
            <person name="Khong D.T."/>
            <person name="Nguyen T.N."/>
            <person name="Tran H.T."/>
            <person name="Yamamoto Y."/>
        </authorList>
    </citation>
    <scope>NUCLEOTIDE SEQUENCE [LARGE SCALE GENOMIC DNA]</scope>
    <source>
        <strain evidence="3 5">F9-2</strain>
    </source>
</reference>
<evidence type="ECO:0000259" key="2">
    <source>
        <dbReference type="Pfam" id="PF06580"/>
    </source>
</evidence>
<reference evidence="4" key="2">
    <citation type="submission" date="2021-06" db="EMBL/GenBank/DDBJ databases">
        <title>Interrogation of the integrated mobile genetic elements in gut-associated Bacteroides with a consensus prediction approach.</title>
        <authorList>
            <person name="Campbell D.E."/>
            <person name="Leigh J.R."/>
            <person name="Kim T."/>
            <person name="England W."/>
            <person name="Whitaker R.J."/>
            <person name="Degnan P.H."/>
        </authorList>
    </citation>
    <scope>NUCLEOTIDE SEQUENCE</scope>
    <source>
        <strain evidence="4">VPI-BTDOT2</strain>
    </source>
</reference>
<dbReference type="Proteomes" id="UP001156216">
    <property type="component" value="Chromosome"/>
</dbReference>
<keyword evidence="3" id="KW-0418">Kinase</keyword>
<sequence length="333" mass="38974">MKIKTSQINIRKIGLIVPVLAYYLIDGVFTMLTTLSARIFSLQSFASSVGQTIPYLSIFTVTCSYLSCHLYTKKKAWGYCGFILSFTFVGLFYYLKSDSDYGITLWASCYFLYSSITGILLYILYDWFQKKQKQKELKRQNLQSELKLLKNQLNPHFLFNTLNNIDSLICSYPEKASKSLVQMSEMMRYMIYETNTPEVDLAQELKYIHNYLDLQQLQYDNPNLVSYRLEGSPDNIRVAPMLFIAFIENAFKHCTDKKAPEAIRLFFQIQKSEIHFEIFNMFDPAKQINKDSSSGIGLNIIRRRLDILYRRRYDLQINQKNGYFDVSLTIKLT</sequence>
<evidence type="ECO:0000256" key="1">
    <source>
        <dbReference type="SAM" id="Phobius"/>
    </source>
</evidence>
<dbReference type="RefSeq" id="WP_022469941.1">
    <property type="nucleotide sequence ID" value="NZ_AP022660.1"/>
</dbReference>
<keyword evidence="3" id="KW-0808">Transferase</keyword>
<organism evidence="3 5">
    <name type="scientific">Bacteroides thetaiotaomicron</name>
    <dbReference type="NCBI Taxonomy" id="818"/>
    <lineage>
        <taxon>Bacteria</taxon>
        <taxon>Pseudomonadati</taxon>
        <taxon>Bacteroidota</taxon>
        <taxon>Bacteroidia</taxon>
        <taxon>Bacteroidales</taxon>
        <taxon>Bacteroidaceae</taxon>
        <taxon>Bacteroides</taxon>
    </lineage>
</organism>
<proteinExistence type="predicted"/>
<protein>
    <submittedName>
        <fullName evidence="3 4">Histidine kinase</fullName>
    </submittedName>
</protein>
<gene>
    <name evidence="3" type="ORF">BatF92_26500</name>
    <name evidence="4" type="ORF">KQP59_03705</name>
</gene>
<dbReference type="SUPFAM" id="SSF55874">
    <property type="entry name" value="ATPase domain of HSP90 chaperone/DNA topoisomerase II/histidine kinase"/>
    <property type="match status" value="1"/>
</dbReference>
<dbReference type="PANTHER" id="PTHR34220">
    <property type="entry name" value="SENSOR HISTIDINE KINASE YPDA"/>
    <property type="match status" value="1"/>
</dbReference>
<keyword evidence="1" id="KW-0812">Transmembrane</keyword>
<evidence type="ECO:0000313" key="5">
    <source>
        <dbReference type="Proteomes" id="UP000500882"/>
    </source>
</evidence>
<feature type="transmembrane region" description="Helical" evidence="1">
    <location>
        <begin position="101"/>
        <end position="125"/>
    </location>
</feature>